<feature type="compositionally biased region" description="Low complexity" evidence="1">
    <location>
        <begin position="329"/>
        <end position="351"/>
    </location>
</feature>
<feature type="compositionally biased region" description="Polar residues" evidence="1">
    <location>
        <begin position="215"/>
        <end position="224"/>
    </location>
</feature>
<protein>
    <submittedName>
        <fullName evidence="2">Mitochondrial presequence protease</fullName>
    </submittedName>
</protein>
<feature type="compositionally biased region" description="Acidic residues" evidence="1">
    <location>
        <begin position="176"/>
        <end position="187"/>
    </location>
</feature>
<evidence type="ECO:0000256" key="1">
    <source>
        <dbReference type="SAM" id="MobiDB-lite"/>
    </source>
</evidence>
<keyword evidence="2" id="KW-0378">Hydrolase</keyword>
<feature type="compositionally biased region" description="Basic residues" evidence="1">
    <location>
        <begin position="246"/>
        <end position="260"/>
    </location>
</feature>
<feature type="compositionally biased region" description="Acidic residues" evidence="1">
    <location>
        <begin position="122"/>
        <end position="132"/>
    </location>
</feature>
<name>A0AAN7DQJ1_9FUNG</name>
<reference evidence="2 3" key="1">
    <citation type="submission" date="2022-11" db="EMBL/GenBank/DDBJ databases">
        <title>Mucor velutinosus strain NIH1002 WGS.</title>
        <authorList>
            <person name="Subramanian P."/>
            <person name="Mullikin J.C."/>
            <person name="Segre J.A."/>
            <person name="Zelazny A.M."/>
        </authorList>
    </citation>
    <scope>NUCLEOTIDE SEQUENCE [LARGE SCALE GENOMIC DNA]</scope>
    <source>
        <strain evidence="2 3">NIH1002</strain>
    </source>
</reference>
<feature type="region of interest" description="Disordered" evidence="1">
    <location>
        <begin position="215"/>
        <end position="274"/>
    </location>
</feature>
<feature type="region of interest" description="Disordered" evidence="1">
    <location>
        <begin position="321"/>
        <end position="351"/>
    </location>
</feature>
<evidence type="ECO:0000313" key="2">
    <source>
        <dbReference type="EMBL" id="KAK4519090.1"/>
    </source>
</evidence>
<accession>A0AAN7DQJ1</accession>
<keyword evidence="2" id="KW-0645">Protease</keyword>
<evidence type="ECO:0000313" key="3">
    <source>
        <dbReference type="Proteomes" id="UP001304243"/>
    </source>
</evidence>
<dbReference type="AlphaFoldDB" id="A0AAN7DQJ1"/>
<dbReference type="GO" id="GO:0008233">
    <property type="term" value="F:peptidase activity"/>
    <property type="evidence" value="ECO:0007669"/>
    <property type="project" value="UniProtKB-KW"/>
</dbReference>
<dbReference type="Proteomes" id="UP001304243">
    <property type="component" value="Unassembled WGS sequence"/>
</dbReference>
<gene>
    <name evidence="2" type="ORF">ATC70_009321</name>
</gene>
<proteinExistence type="predicted"/>
<keyword evidence="3" id="KW-1185">Reference proteome</keyword>
<feature type="compositionally biased region" description="Acidic residues" evidence="1">
    <location>
        <begin position="231"/>
        <end position="241"/>
    </location>
</feature>
<sequence>MSNQQGLQTPRRPTYNNIFDDEDAEPTPVDNATTTQNPCFTFTPCTRLSRMTLNSQSNGSRMRTVQYQMPASNFNDKLMQAIREEKEEQAAKSSSPHPNLDMFLNADKISMMDTKSSKDFSFSEDEESDEGEFFSSSLCPMSSPERPITQRSIFDDESMALSPPPPSNGFKRSIFDEDDDEEDGEQDNQDHINNEYGDFYDPSSSWLSCIYEDNGTNAKNTFQGKDQHDEADQEGDDDEDENRPPRYWHSRQQHEKKIRRTSPQEEENAVHDRIPLRQINIEDYYSDNEDLPVKKKIVLANKKPHKLRFMRALSPPKYMFKHKGKETLSSSSTSSSSSSSASSSSSSTSYL</sequence>
<dbReference type="RefSeq" id="XP_064685756.1">
    <property type="nucleotide sequence ID" value="XM_064828554.1"/>
</dbReference>
<organism evidence="2 3">
    <name type="scientific">Mucor velutinosus</name>
    <dbReference type="NCBI Taxonomy" id="708070"/>
    <lineage>
        <taxon>Eukaryota</taxon>
        <taxon>Fungi</taxon>
        <taxon>Fungi incertae sedis</taxon>
        <taxon>Mucoromycota</taxon>
        <taxon>Mucoromycotina</taxon>
        <taxon>Mucoromycetes</taxon>
        <taxon>Mucorales</taxon>
        <taxon>Mucorineae</taxon>
        <taxon>Mucoraceae</taxon>
        <taxon>Mucor</taxon>
    </lineage>
</organism>
<feature type="region of interest" description="Disordered" evidence="1">
    <location>
        <begin position="117"/>
        <end position="199"/>
    </location>
</feature>
<comment type="caution">
    <text evidence="2">The sequence shown here is derived from an EMBL/GenBank/DDBJ whole genome shotgun (WGS) entry which is preliminary data.</text>
</comment>
<dbReference type="GeneID" id="89953007"/>
<feature type="region of interest" description="Disordered" evidence="1">
    <location>
        <begin position="1"/>
        <end position="37"/>
    </location>
</feature>
<dbReference type="GO" id="GO:0006508">
    <property type="term" value="P:proteolysis"/>
    <property type="evidence" value="ECO:0007669"/>
    <property type="project" value="UniProtKB-KW"/>
</dbReference>
<dbReference type="EMBL" id="JASEJX010000012">
    <property type="protein sequence ID" value="KAK4519090.1"/>
    <property type="molecule type" value="Genomic_DNA"/>
</dbReference>